<evidence type="ECO:0000313" key="1">
    <source>
        <dbReference type="EMBL" id="KUJ23836.1"/>
    </source>
</evidence>
<dbReference type="AlphaFoldDB" id="A0A194XUM2"/>
<dbReference type="EMBL" id="KQ947404">
    <property type="protein sequence ID" value="KUJ23836.1"/>
    <property type="molecule type" value="Genomic_DNA"/>
</dbReference>
<organism evidence="1 2">
    <name type="scientific">Mollisia scopiformis</name>
    <name type="common">Conifer needle endophyte fungus</name>
    <name type="synonym">Phialocephala scopiformis</name>
    <dbReference type="NCBI Taxonomy" id="149040"/>
    <lineage>
        <taxon>Eukaryota</taxon>
        <taxon>Fungi</taxon>
        <taxon>Dikarya</taxon>
        <taxon>Ascomycota</taxon>
        <taxon>Pezizomycotina</taxon>
        <taxon>Leotiomycetes</taxon>
        <taxon>Helotiales</taxon>
        <taxon>Mollisiaceae</taxon>
        <taxon>Mollisia</taxon>
    </lineage>
</organism>
<keyword evidence="2" id="KW-1185">Reference proteome</keyword>
<dbReference type="KEGG" id="psco:LY89DRAFT_662631"/>
<proteinExistence type="predicted"/>
<dbReference type="OrthoDB" id="3360643at2759"/>
<dbReference type="RefSeq" id="XP_018078191.1">
    <property type="nucleotide sequence ID" value="XM_018212657.1"/>
</dbReference>
<accession>A0A194XUM2</accession>
<dbReference type="InParanoid" id="A0A194XUM2"/>
<protein>
    <submittedName>
        <fullName evidence="1">Uncharacterized protein</fullName>
    </submittedName>
</protein>
<name>A0A194XUM2_MOLSC</name>
<reference evidence="1 2" key="1">
    <citation type="submission" date="2015-10" db="EMBL/GenBank/DDBJ databases">
        <title>Full genome of DAOMC 229536 Phialocephala scopiformis, a fungal endophyte of spruce producing the potent anti-insectan compound rugulosin.</title>
        <authorList>
            <consortium name="DOE Joint Genome Institute"/>
            <person name="Walker A.K."/>
            <person name="Frasz S.L."/>
            <person name="Seifert K.A."/>
            <person name="Miller J.D."/>
            <person name="Mondo S.J."/>
            <person name="Labutti K."/>
            <person name="Lipzen A."/>
            <person name="Dockter R."/>
            <person name="Kennedy M."/>
            <person name="Grigoriev I.V."/>
            <person name="Spatafora J.W."/>
        </authorList>
    </citation>
    <scope>NUCLEOTIDE SEQUENCE [LARGE SCALE GENOMIC DNA]</scope>
    <source>
        <strain evidence="1 2">CBS 120377</strain>
    </source>
</reference>
<dbReference type="Proteomes" id="UP000070700">
    <property type="component" value="Unassembled WGS sequence"/>
</dbReference>
<dbReference type="GeneID" id="28822383"/>
<evidence type="ECO:0000313" key="2">
    <source>
        <dbReference type="Proteomes" id="UP000070700"/>
    </source>
</evidence>
<gene>
    <name evidence="1" type="ORF">LY89DRAFT_662631</name>
</gene>
<sequence length="223" mass="24428">MKMYARLAFLFLGAFSLCIEAKITNLRFFGLWFGTGRDIILKFESTLVVPGPSPDAPGGTRVQAVWPGVQGKGLLQNVITIGDKKGEWWQLPYYCCNPGKDLAAEVQVYPGDSITNTFILNEATMEWQDNYAVTPGASAQEPATDNTTTSSFIFDQAAVVDDDSTVGDHFTWTFMTIELQGDGKWDFGPVAWRDILLGPVLNGGTKFNYTFSKPTASAVGIML</sequence>